<evidence type="ECO:0000313" key="4">
    <source>
        <dbReference type="Proteomes" id="UP000064921"/>
    </source>
</evidence>
<dbReference type="SFLD" id="SFLDG01150">
    <property type="entry name" value="Main.1:_Beta-like"/>
    <property type="match status" value="1"/>
</dbReference>
<dbReference type="Gene3D" id="3.40.30.10">
    <property type="entry name" value="Glutaredoxin"/>
    <property type="match status" value="1"/>
</dbReference>
<dbReference type="SFLD" id="SFLDS00019">
    <property type="entry name" value="Glutathione_Transferase_(cytos"/>
    <property type="match status" value="1"/>
</dbReference>
<dbReference type="InterPro" id="IPR040079">
    <property type="entry name" value="Glutathione_S-Trfase"/>
</dbReference>
<sequence length="206" mass="23371">MKFYFSPGACSLGIHFLLEEIGADYEGIPIHIKNGDQLKEDYVKVNPKSKVPAIIRDDGSLLTEFGVIAHWLSHTCGKDKLAAGTFEDELRIMETLDYLVATVHMQGFSRLLRPQKFSPTEADLDWVRENGKAIVVKAFKLLSEQLKDRPFIMGERMTIADAAMFYTLFWGVTRLNLDLPENIVAYFNRLSMRPAAKRAMELEGLL</sequence>
<dbReference type="CDD" id="cd03057">
    <property type="entry name" value="GST_N_Beta"/>
    <property type="match status" value="1"/>
</dbReference>
<dbReference type="PANTHER" id="PTHR44051:SF8">
    <property type="entry name" value="GLUTATHIONE S-TRANSFERASE GSTA"/>
    <property type="match status" value="1"/>
</dbReference>
<keyword evidence="4" id="KW-1185">Reference proteome</keyword>
<dbReference type="SUPFAM" id="SSF52833">
    <property type="entry name" value="Thioredoxin-like"/>
    <property type="match status" value="1"/>
</dbReference>
<dbReference type="Pfam" id="PF13410">
    <property type="entry name" value="GST_C_2"/>
    <property type="match status" value="1"/>
</dbReference>
<dbReference type="RefSeq" id="WP_058898926.1">
    <property type="nucleotide sequence ID" value="NZ_CP013068.1"/>
</dbReference>
<dbReference type="InterPro" id="IPR036249">
    <property type="entry name" value="Thioredoxin-like_sf"/>
</dbReference>
<dbReference type="InterPro" id="IPR036282">
    <property type="entry name" value="Glutathione-S-Trfase_C_sf"/>
</dbReference>
<dbReference type="InterPro" id="IPR010987">
    <property type="entry name" value="Glutathione-S-Trfase_C-like"/>
</dbReference>
<dbReference type="KEGG" id="pphr:APZ00_11155"/>
<dbReference type="EMBL" id="CP013068">
    <property type="protein sequence ID" value="ALV27553.1"/>
    <property type="molecule type" value="Genomic_DNA"/>
</dbReference>
<dbReference type="Pfam" id="PF13409">
    <property type="entry name" value="GST_N_2"/>
    <property type="match status" value="1"/>
</dbReference>
<evidence type="ECO:0000313" key="3">
    <source>
        <dbReference type="EMBL" id="ALV27553.1"/>
    </source>
</evidence>
<evidence type="ECO:0008006" key="5">
    <source>
        <dbReference type="Google" id="ProtNLM"/>
    </source>
</evidence>
<name>A0A0U3E7M3_9HYPH</name>
<dbReference type="PANTHER" id="PTHR44051">
    <property type="entry name" value="GLUTATHIONE S-TRANSFERASE-RELATED"/>
    <property type="match status" value="1"/>
</dbReference>
<feature type="domain" description="GST N-terminal" evidence="1">
    <location>
        <begin position="1"/>
        <end position="80"/>
    </location>
</feature>
<proteinExistence type="predicted"/>
<organism evidence="3 4">
    <name type="scientific">Pannonibacter phragmitetus</name>
    <dbReference type="NCBI Taxonomy" id="121719"/>
    <lineage>
        <taxon>Bacteria</taxon>
        <taxon>Pseudomonadati</taxon>
        <taxon>Pseudomonadota</taxon>
        <taxon>Alphaproteobacteria</taxon>
        <taxon>Hyphomicrobiales</taxon>
        <taxon>Stappiaceae</taxon>
        <taxon>Pannonibacter</taxon>
    </lineage>
</organism>
<dbReference type="AlphaFoldDB" id="A0A0U3E7M3"/>
<dbReference type="SFLD" id="SFLDG00358">
    <property type="entry name" value="Main_(cytGST)"/>
    <property type="match status" value="1"/>
</dbReference>
<dbReference type="PROSITE" id="PS50404">
    <property type="entry name" value="GST_NTER"/>
    <property type="match status" value="1"/>
</dbReference>
<feature type="domain" description="GST C-terminal" evidence="2">
    <location>
        <begin position="85"/>
        <end position="206"/>
    </location>
</feature>
<dbReference type="InterPro" id="IPR004045">
    <property type="entry name" value="Glutathione_S-Trfase_N"/>
</dbReference>
<protein>
    <recommendedName>
        <fullName evidence="5">Glutathione S-transferase</fullName>
    </recommendedName>
</protein>
<gene>
    <name evidence="3" type="ORF">APZ00_11155</name>
</gene>
<dbReference type="PROSITE" id="PS50405">
    <property type="entry name" value="GST_CTER"/>
    <property type="match status" value="1"/>
</dbReference>
<reference evidence="3 4" key="1">
    <citation type="submission" date="2015-10" db="EMBL/GenBank/DDBJ databases">
        <title>The world's first case of liver abscess caused by Pannonibacter phragmitetus.</title>
        <authorList>
            <person name="Ming D."/>
            <person name="Wang M."/>
            <person name="Zhou Y."/>
            <person name="Jiang T."/>
            <person name="Hu S."/>
        </authorList>
    </citation>
    <scope>NUCLEOTIDE SEQUENCE [LARGE SCALE GENOMIC DNA]</scope>
    <source>
        <strain evidence="3 4">31801</strain>
    </source>
</reference>
<evidence type="ECO:0000259" key="2">
    <source>
        <dbReference type="PROSITE" id="PS50405"/>
    </source>
</evidence>
<accession>A0A0U3E7M3</accession>
<dbReference type="STRING" id="121719.APZ00_11155"/>
<dbReference type="SUPFAM" id="SSF47616">
    <property type="entry name" value="GST C-terminal domain-like"/>
    <property type="match status" value="1"/>
</dbReference>
<dbReference type="Proteomes" id="UP000064921">
    <property type="component" value="Chromosome"/>
</dbReference>
<dbReference type="Gene3D" id="1.20.1050.10">
    <property type="match status" value="1"/>
</dbReference>
<evidence type="ECO:0000259" key="1">
    <source>
        <dbReference type="PROSITE" id="PS50404"/>
    </source>
</evidence>